<proteinExistence type="predicted"/>
<name>X0Y550_9ZZZZ</name>
<dbReference type="EMBL" id="BARS01056013">
    <property type="protein sequence ID" value="GAG50905.1"/>
    <property type="molecule type" value="Genomic_DNA"/>
</dbReference>
<protein>
    <submittedName>
        <fullName evidence="1">Uncharacterized protein</fullName>
    </submittedName>
</protein>
<gene>
    <name evidence="1" type="ORF">S01H1_82600</name>
</gene>
<dbReference type="AlphaFoldDB" id="X0Y550"/>
<reference evidence="1" key="1">
    <citation type="journal article" date="2014" name="Front. Microbiol.">
        <title>High frequency of phylogenetically diverse reductive dehalogenase-homologous genes in deep subseafloor sedimentary metagenomes.</title>
        <authorList>
            <person name="Kawai M."/>
            <person name="Futagami T."/>
            <person name="Toyoda A."/>
            <person name="Takaki Y."/>
            <person name="Nishi S."/>
            <person name="Hori S."/>
            <person name="Arai W."/>
            <person name="Tsubouchi T."/>
            <person name="Morono Y."/>
            <person name="Uchiyama I."/>
            <person name="Ito T."/>
            <person name="Fujiyama A."/>
            <person name="Inagaki F."/>
            <person name="Takami H."/>
        </authorList>
    </citation>
    <scope>NUCLEOTIDE SEQUENCE</scope>
    <source>
        <strain evidence="1">Expedition CK06-06</strain>
    </source>
</reference>
<organism evidence="1">
    <name type="scientific">marine sediment metagenome</name>
    <dbReference type="NCBI Taxonomy" id="412755"/>
    <lineage>
        <taxon>unclassified sequences</taxon>
        <taxon>metagenomes</taxon>
        <taxon>ecological metagenomes</taxon>
    </lineage>
</organism>
<comment type="caution">
    <text evidence="1">The sequence shown here is derived from an EMBL/GenBank/DDBJ whole genome shotgun (WGS) entry which is preliminary data.</text>
</comment>
<feature type="non-terminal residue" evidence="1">
    <location>
        <position position="1"/>
    </location>
</feature>
<evidence type="ECO:0000313" key="1">
    <source>
        <dbReference type="EMBL" id="GAG50905.1"/>
    </source>
</evidence>
<sequence>LSNLISTDLVVSAAYDYDDDGTQAAGDWTWGAGHTVQATTLSPGAAECGNQVVTKFNESSPSCTAYGPAIVSIAVKEGVAGYEKETYLDAILSIAQSEIVALDAVLAERQTYKLINESFETVGLSGWTSVTDSGCSVDGDSFIPGTAPFAAGAECLKAFVVGGAANNAYIYKAVSNQNINYVRGYLYLR</sequence>
<accession>X0Y550</accession>